<dbReference type="RefSeq" id="XP_027106535.2">
    <property type="nucleotide sequence ID" value="XM_027250734.2"/>
</dbReference>
<evidence type="ECO:0000256" key="6">
    <source>
        <dbReference type="ARBA" id="ARBA00022723"/>
    </source>
</evidence>
<evidence type="ECO:0000256" key="9">
    <source>
        <dbReference type="ARBA" id="ARBA00022833"/>
    </source>
</evidence>
<dbReference type="SUPFAM" id="SSF57850">
    <property type="entry name" value="RING/U-box"/>
    <property type="match status" value="1"/>
</dbReference>
<keyword evidence="9 14" id="KW-0862">Zinc</keyword>
<dbReference type="InterPro" id="IPR001841">
    <property type="entry name" value="Znf_RING"/>
</dbReference>
<feature type="region of interest" description="Disordered" evidence="16">
    <location>
        <begin position="124"/>
        <end position="144"/>
    </location>
</feature>
<keyword evidence="8 14" id="KW-0833">Ubl conjugation pathway</keyword>
<evidence type="ECO:0000256" key="5">
    <source>
        <dbReference type="ARBA" id="ARBA00022679"/>
    </source>
</evidence>
<dbReference type="InterPro" id="IPR013083">
    <property type="entry name" value="Znf_RING/FYVE/PHD"/>
</dbReference>
<evidence type="ECO:0000256" key="13">
    <source>
        <dbReference type="PROSITE-ProRule" id="PRU00175"/>
    </source>
</evidence>
<dbReference type="GO" id="GO:0016567">
    <property type="term" value="P:protein ubiquitination"/>
    <property type="evidence" value="ECO:0007669"/>
    <property type="project" value="UniProtKB-UniRule"/>
</dbReference>
<feature type="region of interest" description="Disordered" evidence="16">
    <location>
        <begin position="1"/>
        <end position="30"/>
    </location>
</feature>
<keyword evidence="12 14" id="KW-0539">Nucleus</keyword>
<comment type="subcellular location">
    <subcellularLocation>
        <location evidence="2 14">Nucleus</location>
    </subcellularLocation>
</comment>
<dbReference type="GO" id="GO:0005634">
    <property type="term" value="C:nucleus"/>
    <property type="evidence" value="ECO:0007669"/>
    <property type="project" value="UniProtKB-SubCell"/>
</dbReference>
<dbReference type="CDD" id="cd16499">
    <property type="entry name" value="RING-HC_Bre1-like"/>
    <property type="match status" value="1"/>
</dbReference>
<comment type="similarity">
    <text evidence="4 14">Belongs to the BRE1 family.</text>
</comment>
<dbReference type="Pfam" id="PF00097">
    <property type="entry name" value="zf-C3HC4"/>
    <property type="match status" value="1"/>
</dbReference>
<reference evidence="19 20" key="2">
    <citation type="submission" date="2025-05" db="UniProtKB">
        <authorList>
            <consortium name="RefSeq"/>
        </authorList>
    </citation>
    <scope>IDENTIFICATION</scope>
    <source>
        <tissue evidence="19 20">Leaves</tissue>
    </source>
</reference>
<dbReference type="GO" id="GO:0006325">
    <property type="term" value="P:chromatin organization"/>
    <property type="evidence" value="ECO:0007669"/>
    <property type="project" value="UniProtKB-KW"/>
</dbReference>
<keyword evidence="11 14" id="KW-0175">Coiled coil</keyword>
<comment type="catalytic activity">
    <reaction evidence="1 14">
        <text>S-ubiquitinyl-[E2 ubiquitin-conjugating enzyme]-L-cysteine + [acceptor protein]-L-lysine = [E2 ubiquitin-conjugating enzyme]-L-cysteine + N(6)-ubiquitinyl-[acceptor protein]-L-lysine.</text>
        <dbReference type="EC" id="2.3.2.27"/>
    </reaction>
</comment>
<feature type="domain" description="RING-type" evidence="17">
    <location>
        <begin position="855"/>
        <end position="894"/>
    </location>
</feature>
<evidence type="ECO:0000256" key="10">
    <source>
        <dbReference type="ARBA" id="ARBA00022853"/>
    </source>
</evidence>
<name>A0A6P6VVJ1_COFAR</name>
<evidence type="ECO:0000256" key="11">
    <source>
        <dbReference type="ARBA" id="ARBA00023054"/>
    </source>
</evidence>
<dbReference type="AlphaFoldDB" id="A0A6P6VVJ1"/>
<evidence type="ECO:0000256" key="15">
    <source>
        <dbReference type="SAM" id="Coils"/>
    </source>
</evidence>
<dbReference type="PROSITE" id="PS00518">
    <property type="entry name" value="ZF_RING_1"/>
    <property type="match status" value="1"/>
</dbReference>
<evidence type="ECO:0000313" key="18">
    <source>
        <dbReference type="Proteomes" id="UP001652660"/>
    </source>
</evidence>
<dbReference type="GO" id="GO:0008270">
    <property type="term" value="F:zinc ion binding"/>
    <property type="evidence" value="ECO:0007669"/>
    <property type="project" value="UniProtKB-KW"/>
</dbReference>
<dbReference type="GO" id="GO:0061630">
    <property type="term" value="F:ubiquitin protein ligase activity"/>
    <property type="evidence" value="ECO:0007669"/>
    <property type="project" value="UniProtKB-EC"/>
</dbReference>
<sequence length="907" mass="103029">MGSTGEADRKRRQFSSISPTGAAAKKHPFMPLSEDKKLDAAVLKFQNQKLVEKLEAQKIEIIDFKEKIGKLTVKQLPYENVVAVVSNSWEETVKDLESHSIHTNDCAKCERGVKDLLVRDGANPLPYNGGGSSPSDTFSSRDASPDDALLSRLLVTGATESSSTCNVTNNTEEGNHEDSKKIRNTLHTILAAVDHQWKLKDNLCSTALSAFSEDGSHRQRTSLDLQAEVKNVRMSIGNLHSKHKSLAFELQKHKDSEAKSKAELKHLRVIHLFVCLCKEELESTIAELEESNHQLAVLKAEKDAGKGPIFPILNLGNKAVAVDKSRDKEKDLQDMESALSNLLDQSSCRLLELKRLHEERIDVLKHLSTLQNTLKNIKSICSSQAYLLLKDQATKVKADIVQYQALYEKLQVEKDNLAWREKEMHLRVELLDINHRSASVADLRITELEKGIQKYINEKNLIEVKLEEALREPSRKEIIAKFKALVSSFPVEMGHMQSQLSKYKETATDIHTLRADVKSLSSILEQKAKHLGKLSARSAEQAASILKLQAVVHDLKESDKELKLILQMYRRESITSRDVLEARDSEYKAWAHVQSLKTSLDEHNLELRVKTAIEAEATSQQRLAATEAEIAELRQKQEASKREESKLSGVVKSRHEETDAYLSEIETIGQAYDDMQTQNQQLLQQITERDDYNIKLVIGGVRTRQLGDGLLMEKQAIERAIQQANTSVDFQNLKVARFEDQLKMCSDHVQRLAENRVKLTVSLENNQKKVIDIRKSAQQLRETIEDSQPKVDSNRVDLAEVQIETERERFKRKREEEDLEFARSKVSRLKSQVEGSSVVDKLRQEVREYREILKCSICLDRRKEVVIAKCYHLFCNSCVQKIIETRHRRCPVCSVSFGANDVKPVYI</sequence>
<dbReference type="PANTHER" id="PTHR23163">
    <property type="entry name" value="RING FINGER PROTEIN-RELATED"/>
    <property type="match status" value="1"/>
</dbReference>
<dbReference type="GO" id="GO:0033503">
    <property type="term" value="C:HULC complex"/>
    <property type="evidence" value="ECO:0007669"/>
    <property type="project" value="TreeGrafter"/>
</dbReference>
<keyword evidence="18" id="KW-1185">Reference proteome</keyword>
<dbReference type="UniPathway" id="UPA00143"/>
<proteinExistence type="inferred from homology"/>
<dbReference type="PANTHER" id="PTHR23163:SF0">
    <property type="entry name" value="E3 UBIQUITIN-PROTEIN LIGASE BRE1"/>
    <property type="match status" value="1"/>
</dbReference>
<dbReference type="InterPro" id="IPR017907">
    <property type="entry name" value="Znf_RING_CS"/>
</dbReference>
<evidence type="ECO:0000256" key="8">
    <source>
        <dbReference type="ARBA" id="ARBA00022786"/>
    </source>
</evidence>
<dbReference type="InterPro" id="IPR013956">
    <property type="entry name" value="E3_ubiquit_lig_Bre1"/>
</dbReference>
<protein>
    <recommendedName>
        <fullName evidence="14">E3 ubiquitin protein ligase</fullName>
        <ecNumber evidence="14">2.3.2.27</ecNumber>
    </recommendedName>
</protein>
<reference evidence="18" key="1">
    <citation type="journal article" date="2025" name="Foods">
        <title>Unveiling the Microbial Signatures of Arabica Coffee Cherries: Insights into Ripeness Specific Diversity, Functional Traits, and Implications for Quality and Safety.</title>
        <authorList>
            <consortium name="RefSeq"/>
            <person name="Tenea G.N."/>
            <person name="Cifuentes V."/>
            <person name="Reyes P."/>
            <person name="Cevallos-Vallejos M."/>
        </authorList>
    </citation>
    <scope>NUCLEOTIDE SEQUENCE [LARGE SCALE GENOMIC DNA]</scope>
</reference>
<dbReference type="SMART" id="SM00184">
    <property type="entry name" value="RING"/>
    <property type="match status" value="1"/>
</dbReference>
<evidence type="ECO:0000256" key="7">
    <source>
        <dbReference type="ARBA" id="ARBA00022771"/>
    </source>
</evidence>
<dbReference type="InterPro" id="IPR018957">
    <property type="entry name" value="Znf_C3HC4_RING-type"/>
</dbReference>
<dbReference type="GeneID" id="113726842"/>
<keyword evidence="5 14" id="KW-0808">Transferase</keyword>
<evidence type="ECO:0000259" key="17">
    <source>
        <dbReference type="PROSITE" id="PS50089"/>
    </source>
</evidence>
<evidence type="ECO:0000313" key="20">
    <source>
        <dbReference type="RefSeq" id="XP_027106536.2"/>
    </source>
</evidence>
<evidence type="ECO:0000256" key="4">
    <source>
        <dbReference type="ARBA" id="ARBA00005555"/>
    </source>
</evidence>
<feature type="coiled-coil region" evidence="15">
    <location>
        <begin position="616"/>
        <end position="685"/>
    </location>
</feature>
<dbReference type="Gene3D" id="3.30.40.10">
    <property type="entry name" value="Zinc/RING finger domain, C3HC4 (zinc finger)"/>
    <property type="match status" value="1"/>
</dbReference>
<dbReference type="RefSeq" id="XP_027106536.2">
    <property type="nucleotide sequence ID" value="XM_027250735.2"/>
</dbReference>
<dbReference type="OrthoDB" id="10266039at2759"/>
<evidence type="ECO:0000256" key="14">
    <source>
        <dbReference type="RuleBase" id="RU365038"/>
    </source>
</evidence>
<accession>A0A6P6VVJ1</accession>
<feature type="coiled-coil region" evidence="15">
    <location>
        <begin position="763"/>
        <end position="832"/>
    </location>
</feature>
<evidence type="ECO:0000256" key="1">
    <source>
        <dbReference type="ARBA" id="ARBA00000900"/>
    </source>
</evidence>
<evidence type="ECO:0000313" key="19">
    <source>
        <dbReference type="RefSeq" id="XP_027106535.2"/>
    </source>
</evidence>
<comment type="pathway">
    <text evidence="3 14">Protein modification; protein ubiquitination.</text>
</comment>
<dbReference type="EC" id="2.3.2.27" evidence="14"/>
<keyword evidence="6 14" id="KW-0479">Metal-binding</keyword>
<evidence type="ECO:0000256" key="3">
    <source>
        <dbReference type="ARBA" id="ARBA00004906"/>
    </source>
</evidence>
<dbReference type="Proteomes" id="UP001652660">
    <property type="component" value="Chromosome 2c"/>
</dbReference>
<keyword evidence="7 13" id="KW-0863">Zinc-finger</keyword>
<organism evidence="18 20">
    <name type="scientific">Coffea arabica</name>
    <name type="common">Arabian coffee</name>
    <dbReference type="NCBI Taxonomy" id="13443"/>
    <lineage>
        <taxon>Eukaryota</taxon>
        <taxon>Viridiplantae</taxon>
        <taxon>Streptophyta</taxon>
        <taxon>Embryophyta</taxon>
        <taxon>Tracheophyta</taxon>
        <taxon>Spermatophyta</taxon>
        <taxon>Magnoliopsida</taxon>
        <taxon>eudicotyledons</taxon>
        <taxon>Gunneridae</taxon>
        <taxon>Pentapetalae</taxon>
        <taxon>asterids</taxon>
        <taxon>lamiids</taxon>
        <taxon>Gentianales</taxon>
        <taxon>Rubiaceae</taxon>
        <taxon>Ixoroideae</taxon>
        <taxon>Gardenieae complex</taxon>
        <taxon>Bertiereae - Coffeeae clade</taxon>
        <taxon>Coffeeae</taxon>
        <taxon>Coffea</taxon>
    </lineage>
</organism>
<evidence type="ECO:0000256" key="2">
    <source>
        <dbReference type="ARBA" id="ARBA00004123"/>
    </source>
</evidence>
<dbReference type="PROSITE" id="PS50089">
    <property type="entry name" value="ZF_RING_2"/>
    <property type="match status" value="1"/>
</dbReference>
<feature type="compositionally biased region" description="Polar residues" evidence="16">
    <location>
        <begin position="133"/>
        <end position="142"/>
    </location>
</feature>
<evidence type="ECO:0000256" key="16">
    <source>
        <dbReference type="SAM" id="MobiDB-lite"/>
    </source>
</evidence>
<evidence type="ECO:0000256" key="12">
    <source>
        <dbReference type="ARBA" id="ARBA00023242"/>
    </source>
</evidence>
<keyword evidence="10 14" id="KW-0156">Chromatin regulator</keyword>
<gene>
    <name evidence="19 20" type="primary">LOC113726842</name>
</gene>